<dbReference type="Pfam" id="PF00121">
    <property type="entry name" value="TIM"/>
    <property type="match status" value="1"/>
</dbReference>
<dbReference type="PANTHER" id="PTHR21139">
    <property type="entry name" value="TRIOSEPHOSPHATE ISOMERASE"/>
    <property type="match status" value="1"/>
</dbReference>
<evidence type="ECO:0000256" key="1">
    <source>
        <dbReference type="ARBA" id="ARBA00007422"/>
    </source>
</evidence>
<dbReference type="Gene3D" id="3.20.20.70">
    <property type="entry name" value="Aldolase class I"/>
    <property type="match status" value="1"/>
</dbReference>
<keyword evidence="2 3" id="KW-0413">Isomerase</keyword>
<dbReference type="PANTHER" id="PTHR21139:SF42">
    <property type="entry name" value="TRIOSEPHOSPHATE ISOMERASE"/>
    <property type="match status" value="1"/>
</dbReference>
<evidence type="ECO:0000256" key="2">
    <source>
        <dbReference type="ARBA" id="ARBA00023235"/>
    </source>
</evidence>
<comment type="catalytic activity">
    <reaction evidence="3">
        <text>D-glyceraldehyde 3-phosphate = dihydroxyacetone phosphate</text>
        <dbReference type="Rhea" id="RHEA:18585"/>
        <dbReference type="ChEBI" id="CHEBI:57642"/>
        <dbReference type="ChEBI" id="CHEBI:59776"/>
        <dbReference type="EC" id="5.3.1.1"/>
    </reaction>
</comment>
<comment type="pathway">
    <text evidence="3">Carbohydrate biosynthesis; gluconeogenesis.</text>
</comment>
<dbReference type="UniPathway" id="UPA00109">
    <property type="reaction ID" value="UER00189"/>
</dbReference>
<organism evidence="4 5">
    <name type="scientific">Candidatus Wolfebacteria bacterium CG_4_9_14_3_um_filter_37_9</name>
    <dbReference type="NCBI Taxonomy" id="1975065"/>
    <lineage>
        <taxon>Bacteria</taxon>
        <taxon>Candidatus Wolfeibacteriota</taxon>
    </lineage>
</organism>
<dbReference type="EC" id="5.3.1.1" evidence="3"/>
<keyword evidence="3" id="KW-0963">Cytoplasm</keyword>
<dbReference type="PROSITE" id="PS51440">
    <property type="entry name" value="TIM_2"/>
    <property type="match status" value="1"/>
</dbReference>
<comment type="pathway">
    <text evidence="3">Carbohydrate degradation; glycolysis; D-glyceraldehyde 3-phosphate from glycerone phosphate: step 1/1.</text>
</comment>
<dbReference type="GO" id="GO:0005829">
    <property type="term" value="C:cytosol"/>
    <property type="evidence" value="ECO:0007669"/>
    <property type="project" value="TreeGrafter"/>
</dbReference>
<dbReference type="GO" id="GO:0006096">
    <property type="term" value="P:glycolytic process"/>
    <property type="evidence" value="ECO:0007669"/>
    <property type="project" value="UniProtKB-UniPathway"/>
</dbReference>
<evidence type="ECO:0000313" key="4">
    <source>
        <dbReference type="EMBL" id="PJA41786.1"/>
    </source>
</evidence>
<dbReference type="InterPro" id="IPR000652">
    <property type="entry name" value="Triosephosphate_isomerase"/>
</dbReference>
<comment type="caution">
    <text evidence="4">The sequence shown here is derived from an EMBL/GenBank/DDBJ whole genome shotgun (WGS) entry which is preliminary data.</text>
</comment>
<dbReference type="InterPro" id="IPR035990">
    <property type="entry name" value="TIM_sf"/>
</dbReference>
<comment type="subunit">
    <text evidence="3">Homodimer.</text>
</comment>
<sequence length="152" mass="17475">MNKKLLVFNWKSAPTTVDAAIKLARATENYLKSLKPKTQNLKPNVVIAPPFLFIEEVGKFIKKVKLGSQDVFWKNIGPYTREISLRQEKNLKVKYVIIGHSERRRILNETDEMINKKVLATLKAGLKVILCVGENLLIRKRGKKTIENFIEN</sequence>
<accession>A0A2M7X6H7</accession>
<dbReference type="GO" id="GO:0046166">
    <property type="term" value="P:glyceraldehyde-3-phosphate biosynthetic process"/>
    <property type="evidence" value="ECO:0007669"/>
    <property type="project" value="TreeGrafter"/>
</dbReference>
<comment type="subcellular location">
    <subcellularLocation>
        <location evidence="3">Cytoplasm</location>
    </subcellularLocation>
</comment>
<protein>
    <recommendedName>
        <fullName evidence="3">Triosephosphate isomerase</fullName>
        <ecNumber evidence="3">5.3.1.1</ecNumber>
    </recommendedName>
</protein>
<keyword evidence="3" id="KW-0324">Glycolysis</keyword>
<evidence type="ECO:0000256" key="3">
    <source>
        <dbReference type="RuleBase" id="RU363013"/>
    </source>
</evidence>
<dbReference type="SUPFAM" id="SSF51351">
    <property type="entry name" value="Triosephosphate isomerase (TIM)"/>
    <property type="match status" value="1"/>
</dbReference>
<keyword evidence="3" id="KW-0312">Gluconeogenesis</keyword>
<dbReference type="GO" id="GO:0006094">
    <property type="term" value="P:gluconeogenesis"/>
    <property type="evidence" value="ECO:0007669"/>
    <property type="project" value="UniProtKB-UniPathway"/>
</dbReference>
<feature type="non-terminal residue" evidence="4">
    <location>
        <position position="152"/>
    </location>
</feature>
<evidence type="ECO:0000313" key="5">
    <source>
        <dbReference type="Proteomes" id="UP000231634"/>
    </source>
</evidence>
<comment type="similarity">
    <text evidence="1 3">Belongs to the triosephosphate isomerase family.</text>
</comment>
<gene>
    <name evidence="4" type="primary">tpiA</name>
    <name evidence="4" type="ORF">CO177_00625</name>
</gene>
<proteinExistence type="inferred from homology"/>
<dbReference type="InterPro" id="IPR013785">
    <property type="entry name" value="Aldolase_TIM"/>
</dbReference>
<name>A0A2M7X6H7_9BACT</name>
<dbReference type="GO" id="GO:0004807">
    <property type="term" value="F:triose-phosphate isomerase activity"/>
    <property type="evidence" value="ECO:0007669"/>
    <property type="project" value="UniProtKB-EC"/>
</dbReference>
<dbReference type="GO" id="GO:0019563">
    <property type="term" value="P:glycerol catabolic process"/>
    <property type="evidence" value="ECO:0007669"/>
    <property type="project" value="TreeGrafter"/>
</dbReference>
<dbReference type="AlphaFoldDB" id="A0A2M7X6H7"/>
<dbReference type="Proteomes" id="UP000231634">
    <property type="component" value="Unassembled WGS sequence"/>
</dbReference>
<dbReference type="UniPathway" id="UPA00138"/>
<reference evidence="5" key="1">
    <citation type="submission" date="2017-09" db="EMBL/GenBank/DDBJ databases">
        <title>Depth-based differentiation of microbial function through sediment-hosted aquifers and enrichment of novel symbionts in the deep terrestrial subsurface.</title>
        <authorList>
            <person name="Probst A.J."/>
            <person name="Ladd B."/>
            <person name="Jarett J.K."/>
            <person name="Geller-Mcgrath D.E."/>
            <person name="Sieber C.M.K."/>
            <person name="Emerson J.B."/>
            <person name="Anantharaman K."/>
            <person name="Thomas B.C."/>
            <person name="Malmstrom R."/>
            <person name="Stieglmeier M."/>
            <person name="Klingl A."/>
            <person name="Woyke T."/>
            <person name="Ryan C.M."/>
            <person name="Banfield J.F."/>
        </authorList>
    </citation>
    <scope>NUCLEOTIDE SEQUENCE [LARGE SCALE GENOMIC DNA]</scope>
</reference>
<dbReference type="CDD" id="cd00311">
    <property type="entry name" value="TIM"/>
    <property type="match status" value="1"/>
</dbReference>
<dbReference type="EMBL" id="PFWX01000013">
    <property type="protein sequence ID" value="PJA41786.1"/>
    <property type="molecule type" value="Genomic_DNA"/>
</dbReference>